<dbReference type="OrthoDB" id="2429771at2759"/>
<proteinExistence type="predicted"/>
<keyword evidence="2" id="KW-1185">Reference proteome</keyword>
<accession>A0A9N9ND87</accession>
<sequence>MLELVWANSESSASKSRRLNNKENVTVKGNKPDFKISTDTKDEVLFGEVKPRDSTSVLVKKDLVKLAEFQA</sequence>
<name>A0A9N9ND87_9GLOM</name>
<evidence type="ECO:0000313" key="1">
    <source>
        <dbReference type="EMBL" id="CAG8724258.1"/>
    </source>
</evidence>
<comment type="caution">
    <text evidence="1">The sequence shown here is derived from an EMBL/GenBank/DDBJ whole genome shotgun (WGS) entry which is preliminary data.</text>
</comment>
<dbReference type="AlphaFoldDB" id="A0A9N9ND87"/>
<dbReference type="EMBL" id="CAJVPV010023630">
    <property type="protein sequence ID" value="CAG8724258.1"/>
    <property type="molecule type" value="Genomic_DNA"/>
</dbReference>
<organism evidence="1 2">
    <name type="scientific">Acaulospora morrowiae</name>
    <dbReference type="NCBI Taxonomy" id="94023"/>
    <lineage>
        <taxon>Eukaryota</taxon>
        <taxon>Fungi</taxon>
        <taxon>Fungi incertae sedis</taxon>
        <taxon>Mucoromycota</taxon>
        <taxon>Glomeromycotina</taxon>
        <taxon>Glomeromycetes</taxon>
        <taxon>Diversisporales</taxon>
        <taxon>Acaulosporaceae</taxon>
        <taxon>Acaulospora</taxon>
    </lineage>
</organism>
<evidence type="ECO:0000313" key="2">
    <source>
        <dbReference type="Proteomes" id="UP000789342"/>
    </source>
</evidence>
<feature type="non-terminal residue" evidence="1">
    <location>
        <position position="71"/>
    </location>
</feature>
<dbReference type="Proteomes" id="UP000789342">
    <property type="component" value="Unassembled WGS sequence"/>
</dbReference>
<protein>
    <submittedName>
        <fullName evidence="1">5445_t:CDS:1</fullName>
    </submittedName>
</protein>
<gene>
    <name evidence="1" type="ORF">AMORRO_LOCUS13540</name>
</gene>
<reference evidence="1" key="1">
    <citation type="submission" date="2021-06" db="EMBL/GenBank/DDBJ databases">
        <authorList>
            <person name="Kallberg Y."/>
            <person name="Tangrot J."/>
            <person name="Rosling A."/>
        </authorList>
    </citation>
    <scope>NUCLEOTIDE SEQUENCE</scope>
    <source>
        <strain evidence="1">CL551</strain>
    </source>
</reference>